<keyword evidence="2" id="KW-0813">Transport</keyword>
<feature type="compositionally biased region" description="Acidic residues" evidence="4">
    <location>
        <begin position="37"/>
        <end position="52"/>
    </location>
</feature>
<dbReference type="RefSeq" id="WP_245634092.1">
    <property type="nucleotide sequence ID" value="NZ_LTAZ01000005.1"/>
</dbReference>
<name>A0A151AE08_9EURY</name>
<dbReference type="GO" id="GO:0015833">
    <property type="term" value="P:peptide transport"/>
    <property type="evidence" value="ECO:0007669"/>
    <property type="project" value="TreeGrafter"/>
</dbReference>
<dbReference type="EMBL" id="LTAZ01000005">
    <property type="protein sequence ID" value="KYH25891.1"/>
    <property type="molecule type" value="Genomic_DNA"/>
</dbReference>
<dbReference type="PATRIC" id="fig|1008153.3.peg.2618"/>
<comment type="similarity">
    <text evidence="1">Belongs to the bacterial solute-binding protein 5 family.</text>
</comment>
<gene>
    <name evidence="6" type="primary">sgrR_1</name>
    <name evidence="6" type="ORF">HAPAU_25690</name>
</gene>
<dbReference type="InterPro" id="IPR030678">
    <property type="entry name" value="Peptide/Ni-bd"/>
</dbReference>
<evidence type="ECO:0000256" key="4">
    <source>
        <dbReference type="SAM" id="MobiDB-lite"/>
    </source>
</evidence>
<dbReference type="InterPro" id="IPR000914">
    <property type="entry name" value="SBP_5_dom"/>
</dbReference>
<dbReference type="PROSITE" id="PS51257">
    <property type="entry name" value="PROKAR_LIPOPROTEIN"/>
    <property type="match status" value="1"/>
</dbReference>
<evidence type="ECO:0000256" key="1">
    <source>
        <dbReference type="ARBA" id="ARBA00005695"/>
    </source>
</evidence>
<keyword evidence="3" id="KW-0732">Signal</keyword>
<dbReference type="AlphaFoldDB" id="A0A151AE08"/>
<evidence type="ECO:0000313" key="6">
    <source>
        <dbReference type="EMBL" id="KYH25891.1"/>
    </source>
</evidence>
<feature type="domain" description="Solute-binding protein family 5" evidence="5">
    <location>
        <begin position="181"/>
        <end position="524"/>
    </location>
</feature>
<dbReference type="GO" id="GO:0042597">
    <property type="term" value="C:periplasmic space"/>
    <property type="evidence" value="ECO:0007669"/>
    <property type="project" value="UniProtKB-ARBA"/>
</dbReference>
<dbReference type="Pfam" id="PF00496">
    <property type="entry name" value="SBP_bac_5"/>
    <property type="match status" value="1"/>
</dbReference>
<dbReference type="Gene3D" id="3.90.76.10">
    <property type="entry name" value="Dipeptide-binding Protein, Domain 1"/>
    <property type="match status" value="1"/>
</dbReference>
<comment type="caution">
    <text evidence="6">The sequence shown here is derived from an EMBL/GenBank/DDBJ whole genome shotgun (WGS) entry which is preliminary data.</text>
</comment>
<accession>A0A151AE08</accession>
<keyword evidence="7" id="KW-1185">Reference proteome</keyword>
<sequence length="652" mass="72560">MAEGHKMKVRDINRRRLLQGMGAAGVAGVAGCLGGNNDEDEDTSSPEVSDREEVDFGNLQAGGTLRGAVGANVNSFDPPYSTDTTSTQAQNFIFEQLITSDRSGNYYPWLAESYELVETQDIDRTAYADYMTSVATDEEGALEIDEQVILQHPEDDPLDSDEVRVITPEQAAAAVDDGTFGMQYRYRLREGVQFHNGEELTAENVTASVERYENSDVSAQTFDSLLHARAVDEYTVDLFAQVPDAEAEGQLPAVYIFTTDQAGLEDGAIDPRQGNEPIGTGPYQFEDFSDEQYYELSKFDEYWTEAMGVDAIDWFDGPEEFPDGPLVDTIEMEIVPDAANRAAALRNDEIDITTGLATDTLDEFNSDDGFTVTGIETGGYEYIQYPVNVEPWGDQRLRAAVNHLVPRENIVQNVLNGWARPAWTPIPELAEESGTADPEALMEELRPYNEYDPERAGELLDEVGEDLGLEYPLEVTLETNADNPDRVQMVELIAESMAQTEYFETSVETYEWNAYTARVLDPEYPDGEIIPCIGLSGTFNPGSFCDALHGTANIGQCCNLTGISDPEFDELVDAARFDIAVVEDEQLRAERYDEIWRLLADRRYSSLTHFDLMTAVSNTAVTGFGIFPFDEGIYSFALYNPTESQTMWLERE</sequence>
<evidence type="ECO:0000259" key="5">
    <source>
        <dbReference type="Pfam" id="PF00496"/>
    </source>
</evidence>
<evidence type="ECO:0000256" key="3">
    <source>
        <dbReference type="ARBA" id="ARBA00022729"/>
    </source>
</evidence>
<dbReference type="PANTHER" id="PTHR30290">
    <property type="entry name" value="PERIPLASMIC BINDING COMPONENT OF ABC TRANSPORTER"/>
    <property type="match status" value="1"/>
</dbReference>
<dbReference type="InterPro" id="IPR039424">
    <property type="entry name" value="SBP_5"/>
</dbReference>
<dbReference type="GO" id="GO:0043190">
    <property type="term" value="C:ATP-binding cassette (ABC) transporter complex"/>
    <property type="evidence" value="ECO:0007669"/>
    <property type="project" value="InterPro"/>
</dbReference>
<dbReference type="PIRSF" id="PIRSF002741">
    <property type="entry name" value="MppA"/>
    <property type="match status" value="1"/>
</dbReference>
<protein>
    <submittedName>
        <fullName evidence="6">HTH-type transcriptional regulator SgrR</fullName>
    </submittedName>
</protein>
<reference evidence="6 7" key="1">
    <citation type="submission" date="2016-02" db="EMBL/GenBank/DDBJ databases">
        <title>Genome sequence of Halalkalicoccus paucihalophilus DSM 24557.</title>
        <authorList>
            <person name="Poehlein A."/>
            <person name="Daniel R."/>
        </authorList>
    </citation>
    <scope>NUCLEOTIDE SEQUENCE [LARGE SCALE GENOMIC DNA]</scope>
    <source>
        <strain evidence="6 7">DSM 24557</strain>
    </source>
</reference>
<dbReference type="CDD" id="cd00995">
    <property type="entry name" value="PBP2_NikA_DppA_OppA_like"/>
    <property type="match status" value="1"/>
</dbReference>
<dbReference type="SUPFAM" id="SSF53850">
    <property type="entry name" value="Periplasmic binding protein-like II"/>
    <property type="match status" value="1"/>
</dbReference>
<dbReference type="Gene3D" id="3.40.190.10">
    <property type="entry name" value="Periplasmic binding protein-like II"/>
    <property type="match status" value="2"/>
</dbReference>
<feature type="region of interest" description="Disordered" evidence="4">
    <location>
        <begin position="32"/>
        <end position="52"/>
    </location>
</feature>
<dbReference type="GO" id="GO:1904680">
    <property type="term" value="F:peptide transmembrane transporter activity"/>
    <property type="evidence" value="ECO:0007669"/>
    <property type="project" value="TreeGrafter"/>
</dbReference>
<dbReference type="Gene3D" id="3.10.105.10">
    <property type="entry name" value="Dipeptide-binding Protein, Domain 3"/>
    <property type="match status" value="1"/>
</dbReference>
<organism evidence="6 7">
    <name type="scientific">Halalkalicoccus paucihalophilus</name>
    <dbReference type="NCBI Taxonomy" id="1008153"/>
    <lineage>
        <taxon>Archaea</taxon>
        <taxon>Methanobacteriati</taxon>
        <taxon>Methanobacteriota</taxon>
        <taxon>Stenosarchaea group</taxon>
        <taxon>Halobacteria</taxon>
        <taxon>Halobacteriales</taxon>
        <taxon>Halococcaceae</taxon>
        <taxon>Halalkalicoccus</taxon>
    </lineage>
</organism>
<proteinExistence type="inferred from homology"/>
<evidence type="ECO:0000313" key="7">
    <source>
        <dbReference type="Proteomes" id="UP000075321"/>
    </source>
</evidence>
<dbReference type="PANTHER" id="PTHR30290:SF9">
    <property type="entry name" value="OLIGOPEPTIDE-BINDING PROTEIN APPA"/>
    <property type="match status" value="1"/>
</dbReference>
<evidence type="ECO:0000256" key="2">
    <source>
        <dbReference type="ARBA" id="ARBA00022448"/>
    </source>
</evidence>
<dbReference type="Proteomes" id="UP000075321">
    <property type="component" value="Unassembled WGS sequence"/>
</dbReference>